<dbReference type="Proteomes" id="UP000027195">
    <property type="component" value="Unassembled WGS sequence"/>
</dbReference>
<dbReference type="Gene3D" id="3.30.450.20">
    <property type="entry name" value="PAS domain"/>
    <property type="match status" value="1"/>
</dbReference>
<dbReference type="STRING" id="930990.A0A067NAX3"/>
<dbReference type="NCBIfam" id="TIGR00229">
    <property type="entry name" value="sensory_box"/>
    <property type="match status" value="1"/>
</dbReference>
<evidence type="ECO:0000256" key="1">
    <source>
        <dbReference type="SAM" id="MobiDB-lite"/>
    </source>
</evidence>
<feature type="region of interest" description="Disordered" evidence="1">
    <location>
        <begin position="245"/>
        <end position="285"/>
    </location>
</feature>
<gene>
    <name evidence="3" type="ORF">BOTBODRAFT_26917</name>
</gene>
<name>A0A067NAX3_BOTB1</name>
<dbReference type="Pfam" id="PF08447">
    <property type="entry name" value="PAS_3"/>
    <property type="match status" value="1"/>
</dbReference>
<dbReference type="OrthoDB" id="411251at2759"/>
<evidence type="ECO:0000313" key="3">
    <source>
        <dbReference type="EMBL" id="KDQ20906.1"/>
    </source>
</evidence>
<protein>
    <recommendedName>
        <fullName evidence="2">PAS domain-containing protein</fullName>
    </recommendedName>
</protein>
<dbReference type="InterPro" id="IPR035965">
    <property type="entry name" value="PAS-like_dom_sf"/>
</dbReference>
<dbReference type="InterPro" id="IPR000014">
    <property type="entry name" value="PAS"/>
</dbReference>
<organism evidence="3 4">
    <name type="scientific">Botryobasidium botryosum (strain FD-172 SS1)</name>
    <dbReference type="NCBI Taxonomy" id="930990"/>
    <lineage>
        <taxon>Eukaryota</taxon>
        <taxon>Fungi</taxon>
        <taxon>Dikarya</taxon>
        <taxon>Basidiomycota</taxon>
        <taxon>Agaricomycotina</taxon>
        <taxon>Agaricomycetes</taxon>
        <taxon>Cantharellales</taxon>
        <taxon>Botryobasidiaceae</taxon>
        <taxon>Botryobasidium</taxon>
    </lineage>
</organism>
<reference evidence="4" key="1">
    <citation type="journal article" date="2014" name="Proc. Natl. Acad. Sci. U.S.A.">
        <title>Extensive sampling of basidiomycete genomes demonstrates inadequacy of the white-rot/brown-rot paradigm for wood decay fungi.</title>
        <authorList>
            <person name="Riley R."/>
            <person name="Salamov A.A."/>
            <person name="Brown D.W."/>
            <person name="Nagy L.G."/>
            <person name="Floudas D."/>
            <person name="Held B.W."/>
            <person name="Levasseur A."/>
            <person name="Lombard V."/>
            <person name="Morin E."/>
            <person name="Otillar R."/>
            <person name="Lindquist E.A."/>
            <person name="Sun H."/>
            <person name="LaButti K.M."/>
            <person name="Schmutz J."/>
            <person name="Jabbour D."/>
            <person name="Luo H."/>
            <person name="Baker S.E."/>
            <person name="Pisabarro A.G."/>
            <person name="Walton J.D."/>
            <person name="Blanchette R.A."/>
            <person name="Henrissat B."/>
            <person name="Martin F."/>
            <person name="Cullen D."/>
            <person name="Hibbett D.S."/>
            <person name="Grigoriev I.V."/>
        </authorList>
    </citation>
    <scope>NUCLEOTIDE SEQUENCE [LARGE SCALE GENOMIC DNA]</scope>
    <source>
        <strain evidence="4">FD-172 SS1</strain>
    </source>
</reference>
<dbReference type="PROSITE" id="PS50112">
    <property type="entry name" value="PAS"/>
    <property type="match status" value="1"/>
</dbReference>
<dbReference type="InterPro" id="IPR013655">
    <property type="entry name" value="PAS_fold_3"/>
</dbReference>
<evidence type="ECO:0000259" key="2">
    <source>
        <dbReference type="PROSITE" id="PS50112"/>
    </source>
</evidence>
<dbReference type="EMBL" id="KL198017">
    <property type="protein sequence ID" value="KDQ20906.1"/>
    <property type="molecule type" value="Genomic_DNA"/>
</dbReference>
<keyword evidence="4" id="KW-1185">Reference proteome</keyword>
<feature type="compositionally biased region" description="Low complexity" evidence="1">
    <location>
        <begin position="269"/>
        <end position="279"/>
    </location>
</feature>
<feature type="domain" description="PAS" evidence="2">
    <location>
        <begin position="18"/>
        <end position="68"/>
    </location>
</feature>
<evidence type="ECO:0000313" key="4">
    <source>
        <dbReference type="Proteomes" id="UP000027195"/>
    </source>
</evidence>
<dbReference type="SUPFAM" id="SSF55785">
    <property type="entry name" value="PYP-like sensor domain (PAS domain)"/>
    <property type="match status" value="1"/>
</dbReference>
<dbReference type="CDD" id="cd00130">
    <property type="entry name" value="PAS"/>
    <property type="match status" value="1"/>
</dbReference>
<accession>A0A067NAX3</accession>
<dbReference type="InParanoid" id="A0A067NAX3"/>
<dbReference type="AlphaFoldDB" id="A0A067NAX3"/>
<sequence>MEDNEGLTFITIQDLTDQARILFVSDSVQDILGWTPKELVGRSYFTFLYHEEVAAARVEAYETIQKDKAAAVTYLQLRHKRGGFVLCQTSRSVVHTAIIGTVSKAVAGHRAFMKAATAQEVSVLTPSAADRFQFRKWGTGSSPAAVWQPQVPFDRLPTPSIRTGLILNRFSLTCPILYCTNACFIDPGFAQERSIYDFVAESDEDEVRHLIEIAKGFGMEGGVRSDGGFAYGKFLLYPPGRNSSVVAGSPKSQVSPRARGGRRSRDDSPTQASSSSSPPTYRPRRSGEILVEAILSAHSDGLILILRRAP</sequence>
<feature type="compositionally biased region" description="Polar residues" evidence="1">
    <location>
        <begin position="245"/>
        <end position="255"/>
    </location>
</feature>
<proteinExistence type="predicted"/>
<dbReference type="HOGENOM" id="CLU_049061_0_0_1"/>